<feature type="region of interest" description="Disordered" evidence="4">
    <location>
        <begin position="157"/>
        <end position="177"/>
    </location>
</feature>
<reference evidence="6" key="1">
    <citation type="submission" date="2016-10" db="EMBL/GenBank/DDBJ databases">
        <authorList>
            <person name="Varghese N."/>
            <person name="Submissions S."/>
        </authorList>
    </citation>
    <scope>NUCLEOTIDE SEQUENCE [LARGE SCALE GENOMIC DNA]</scope>
    <source>
        <strain evidence="6">DSM 13078</strain>
    </source>
</reference>
<evidence type="ECO:0000256" key="3">
    <source>
        <dbReference type="ARBA" id="ARBA00022840"/>
    </source>
</evidence>
<sequence>MPNNALVTGPPRSGKTTALERTTDRLRDRGLRVRGLAAPEIREEGDRVGFEIVAIGGDARAVMAHVEYDGPQVGKYGVDVAAIDRLAGTLESAIESGDADCVVIDEIAPMQLESDRFRTATERALDASVPTVAAVADGTAGPLGEVKSRPDVETFAVEPGTRDELPRRLAERAFEPS</sequence>
<name>A0A1I1EJL9_NATHA</name>
<evidence type="ECO:0000256" key="2">
    <source>
        <dbReference type="ARBA" id="ARBA00022801"/>
    </source>
</evidence>
<dbReference type="AlphaFoldDB" id="A0A1I1EJL9"/>
<dbReference type="GO" id="GO:0017111">
    <property type="term" value="F:ribonucleoside triphosphate phosphatase activity"/>
    <property type="evidence" value="ECO:0007669"/>
    <property type="project" value="InterPro"/>
</dbReference>
<feature type="compositionally biased region" description="Basic and acidic residues" evidence="4">
    <location>
        <begin position="160"/>
        <end position="177"/>
    </location>
</feature>
<keyword evidence="1" id="KW-0547">Nucleotide-binding</keyword>
<protein>
    <submittedName>
        <fullName evidence="5">Nucleoside-triphosphatase</fullName>
    </submittedName>
</protein>
<dbReference type="Proteomes" id="UP000199161">
    <property type="component" value="Unassembled WGS sequence"/>
</dbReference>
<dbReference type="Pfam" id="PF03266">
    <property type="entry name" value="NTPase_1"/>
    <property type="match status" value="1"/>
</dbReference>
<dbReference type="EMBL" id="FOKW01000002">
    <property type="protein sequence ID" value="SFB87257.1"/>
    <property type="molecule type" value="Genomic_DNA"/>
</dbReference>
<feature type="region of interest" description="Disordered" evidence="4">
    <location>
        <begin position="1"/>
        <end position="24"/>
    </location>
</feature>
<evidence type="ECO:0000313" key="6">
    <source>
        <dbReference type="Proteomes" id="UP000199161"/>
    </source>
</evidence>
<dbReference type="PANTHER" id="PTHR43146">
    <property type="entry name" value="CANCER-RELATED NUCLEOSIDE-TRIPHOSPHATASE"/>
    <property type="match status" value="1"/>
</dbReference>
<dbReference type="SUPFAM" id="SSF52540">
    <property type="entry name" value="P-loop containing nucleoside triphosphate hydrolases"/>
    <property type="match status" value="1"/>
</dbReference>
<keyword evidence="3" id="KW-0067">ATP-binding</keyword>
<gene>
    <name evidence="5" type="ORF">SAMN05444422_102500</name>
</gene>
<dbReference type="GO" id="GO:0005524">
    <property type="term" value="F:ATP binding"/>
    <property type="evidence" value="ECO:0007669"/>
    <property type="project" value="UniProtKB-KW"/>
</dbReference>
<evidence type="ECO:0000313" key="5">
    <source>
        <dbReference type="EMBL" id="SFB87257.1"/>
    </source>
</evidence>
<keyword evidence="6" id="KW-1185">Reference proteome</keyword>
<accession>A0A1I1EJL9</accession>
<evidence type="ECO:0000256" key="4">
    <source>
        <dbReference type="SAM" id="MobiDB-lite"/>
    </source>
</evidence>
<dbReference type="OrthoDB" id="52698at2157"/>
<dbReference type="PANTHER" id="PTHR43146:SF1">
    <property type="entry name" value="CANCER-RELATED NUCLEOSIDE-TRIPHOSPHATASE"/>
    <property type="match status" value="1"/>
</dbReference>
<dbReference type="Gene3D" id="3.40.50.300">
    <property type="entry name" value="P-loop containing nucleotide triphosphate hydrolases"/>
    <property type="match status" value="1"/>
</dbReference>
<dbReference type="RefSeq" id="WP_089786374.1">
    <property type="nucleotide sequence ID" value="NZ_FOKW01000002.1"/>
</dbReference>
<proteinExistence type="predicted"/>
<dbReference type="InterPro" id="IPR027417">
    <property type="entry name" value="P-loop_NTPase"/>
</dbReference>
<organism evidence="5 6">
    <name type="scientific">Natronobacterium haloterrestre</name>
    <name type="common">Halobiforma haloterrestris</name>
    <dbReference type="NCBI Taxonomy" id="148448"/>
    <lineage>
        <taxon>Archaea</taxon>
        <taxon>Methanobacteriati</taxon>
        <taxon>Methanobacteriota</taxon>
        <taxon>Stenosarchaea group</taxon>
        <taxon>Halobacteria</taxon>
        <taxon>Halobacteriales</taxon>
        <taxon>Natrialbaceae</taxon>
        <taxon>Natronobacterium</taxon>
    </lineage>
</organism>
<keyword evidence="2" id="KW-0378">Hydrolase</keyword>
<evidence type="ECO:0000256" key="1">
    <source>
        <dbReference type="ARBA" id="ARBA00022741"/>
    </source>
</evidence>
<dbReference type="InterPro" id="IPR004948">
    <property type="entry name" value="Nuc-triphosphatase_THEP1"/>
</dbReference>